<keyword evidence="5" id="KW-1185">Reference proteome</keyword>
<name>A0A940X6L2_9GAMM</name>
<evidence type="ECO:0000256" key="1">
    <source>
        <dbReference type="ARBA" id="ARBA00023125"/>
    </source>
</evidence>
<dbReference type="GO" id="GO:0000976">
    <property type="term" value="F:transcription cis-regulatory region binding"/>
    <property type="evidence" value="ECO:0007669"/>
    <property type="project" value="TreeGrafter"/>
</dbReference>
<dbReference type="InterPro" id="IPR001647">
    <property type="entry name" value="HTH_TetR"/>
</dbReference>
<dbReference type="InterPro" id="IPR036271">
    <property type="entry name" value="Tet_transcr_reg_TetR-rel_C_sf"/>
</dbReference>
<dbReference type="InterPro" id="IPR039536">
    <property type="entry name" value="TetR_C_Proteobacteria"/>
</dbReference>
<dbReference type="Gene3D" id="1.10.357.10">
    <property type="entry name" value="Tetracycline Repressor, domain 2"/>
    <property type="match status" value="1"/>
</dbReference>
<organism evidence="4 5">
    <name type="scientific">Pseudoxanthomonas helianthi</name>
    <dbReference type="NCBI Taxonomy" id="1453541"/>
    <lineage>
        <taxon>Bacteria</taxon>
        <taxon>Pseudomonadati</taxon>
        <taxon>Pseudomonadota</taxon>
        <taxon>Gammaproteobacteria</taxon>
        <taxon>Lysobacterales</taxon>
        <taxon>Lysobacteraceae</taxon>
        <taxon>Pseudoxanthomonas</taxon>
    </lineage>
</organism>
<dbReference type="RefSeq" id="WP_210537100.1">
    <property type="nucleotide sequence ID" value="NZ_JAGKTC010000003.1"/>
</dbReference>
<evidence type="ECO:0000313" key="4">
    <source>
        <dbReference type="EMBL" id="MBP3985219.1"/>
    </source>
</evidence>
<dbReference type="Proteomes" id="UP000673447">
    <property type="component" value="Unassembled WGS sequence"/>
</dbReference>
<dbReference type="SUPFAM" id="SSF48498">
    <property type="entry name" value="Tetracyclin repressor-like, C-terminal domain"/>
    <property type="match status" value="1"/>
</dbReference>
<dbReference type="Pfam" id="PF00440">
    <property type="entry name" value="TetR_N"/>
    <property type="match status" value="1"/>
</dbReference>
<evidence type="ECO:0000256" key="2">
    <source>
        <dbReference type="PROSITE-ProRule" id="PRU00335"/>
    </source>
</evidence>
<proteinExistence type="predicted"/>
<dbReference type="InterPro" id="IPR050109">
    <property type="entry name" value="HTH-type_TetR-like_transc_reg"/>
</dbReference>
<protein>
    <submittedName>
        <fullName evidence="4">TetR/AcrR family transcriptional regulator</fullName>
    </submittedName>
</protein>
<dbReference type="PRINTS" id="PR00455">
    <property type="entry name" value="HTHTETR"/>
</dbReference>
<evidence type="ECO:0000313" key="5">
    <source>
        <dbReference type="Proteomes" id="UP000673447"/>
    </source>
</evidence>
<feature type="DNA-binding region" description="H-T-H motif" evidence="2">
    <location>
        <begin position="32"/>
        <end position="51"/>
    </location>
</feature>
<dbReference type="EMBL" id="JAGKTC010000003">
    <property type="protein sequence ID" value="MBP3985219.1"/>
    <property type="molecule type" value="Genomic_DNA"/>
</dbReference>
<reference evidence="4" key="1">
    <citation type="journal article" date="2016" name="Int. J. Syst. Evol. Microbiol.">
        <title>Pseudoxanthomonas helianthi sp. nov., isolated from roots of Jerusalem artichoke (Helianthus tuberosus).</title>
        <authorList>
            <person name="Kittiwongwattana C."/>
            <person name="Thawai C."/>
        </authorList>
    </citation>
    <scope>NUCLEOTIDE SEQUENCE</scope>
    <source>
        <strain evidence="4">110414</strain>
    </source>
</reference>
<dbReference type="SUPFAM" id="SSF46689">
    <property type="entry name" value="Homeodomain-like"/>
    <property type="match status" value="1"/>
</dbReference>
<accession>A0A940X6L2</accession>
<evidence type="ECO:0000259" key="3">
    <source>
        <dbReference type="PROSITE" id="PS50977"/>
    </source>
</evidence>
<comment type="caution">
    <text evidence="4">The sequence shown here is derived from an EMBL/GenBank/DDBJ whole genome shotgun (WGS) entry which is preliminary data.</text>
</comment>
<dbReference type="GO" id="GO:0003700">
    <property type="term" value="F:DNA-binding transcription factor activity"/>
    <property type="evidence" value="ECO:0007669"/>
    <property type="project" value="TreeGrafter"/>
</dbReference>
<dbReference type="PROSITE" id="PS50977">
    <property type="entry name" value="HTH_TETR_2"/>
    <property type="match status" value="1"/>
</dbReference>
<sequence length="217" mass="24378">MYAAALAPAAQRRLRVRQAVVQLMSEHGFRFSMDAVAERVGCSKQTLYSQFGSKQALMRSAMLEELALATVRLDVDANDLRAGLLGFATDQLERLSDPTLVAACKLVNAEAHLYPEEARSLFTDACEKLLERLAAWLQAAMRRGQLRHDDPHMAAELLLSMISGLDFERQRFNLPYRDSDASRRQWAEFVVDAFLRAFAPAATHARDAVPSHRFRQA</sequence>
<dbReference type="AlphaFoldDB" id="A0A940X6L2"/>
<gene>
    <name evidence="4" type="ORF">J5837_12455</name>
</gene>
<dbReference type="Gene3D" id="1.10.10.60">
    <property type="entry name" value="Homeodomain-like"/>
    <property type="match status" value="1"/>
</dbReference>
<dbReference type="Pfam" id="PF14246">
    <property type="entry name" value="TetR_C_7"/>
    <property type="match status" value="1"/>
</dbReference>
<dbReference type="InterPro" id="IPR009057">
    <property type="entry name" value="Homeodomain-like_sf"/>
</dbReference>
<feature type="domain" description="HTH tetR-type" evidence="3">
    <location>
        <begin position="10"/>
        <end position="69"/>
    </location>
</feature>
<dbReference type="PANTHER" id="PTHR30055:SF146">
    <property type="entry name" value="HTH-TYPE TRANSCRIPTIONAL DUAL REGULATOR CECR"/>
    <property type="match status" value="1"/>
</dbReference>
<keyword evidence="1 2" id="KW-0238">DNA-binding</keyword>
<reference evidence="4" key="2">
    <citation type="submission" date="2021-03" db="EMBL/GenBank/DDBJ databases">
        <authorList>
            <person name="Cao W."/>
        </authorList>
    </citation>
    <scope>NUCLEOTIDE SEQUENCE</scope>
    <source>
        <strain evidence="4">110414</strain>
    </source>
</reference>
<dbReference type="PANTHER" id="PTHR30055">
    <property type="entry name" value="HTH-TYPE TRANSCRIPTIONAL REGULATOR RUTR"/>
    <property type="match status" value="1"/>
</dbReference>